<proteinExistence type="predicted"/>
<reference evidence="1" key="1">
    <citation type="submission" date="2020-05" db="EMBL/GenBank/DDBJ databases">
        <title>Mycena genomes resolve the evolution of fungal bioluminescence.</title>
        <authorList>
            <person name="Tsai I.J."/>
        </authorList>
    </citation>
    <scope>NUCLEOTIDE SEQUENCE</scope>
    <source>
        <strain evidence="1">160909Yilan</strain>
    </source>
</reference>
<dbReference type="EMBL" id="JACAZH010000032">
    <property type="protein sequence ID" value="KAF7338782.1"/>
    <property type="molecule type" value="Genomic_DNA"/>
</dbReference>
<organism evidence="1 2">
    <name type="scientific">Mycena sanguinolenta</name>
    <dbReference type="NCBI Taxonomy" id="230812"/>
    <lineage>
        <taxon>Eukaryota</taxon>
        <taxon>Fungi</taxon>
        <taxon>Dikarya</taxon>
        <taxon>Basidiomycota</taxon>
        <taxon>Agaricomycotina</taxon>
        <taxon>Agaricomycetes</taxon>
        <taxon>Agaricomycetidae</taxon>
        <taxon>Agaricales</taxon>
        <taxon>Marasmiineae</taxon>
        <taxon>Mycenaceae</taxon>
        <taxon>Mycena</taxon>
    </lineage>
</organism>
<sequence length="398" mass="44989">MSLPQELVDAILDNISDDLPTLKACSLVASLFTHSARTHIYRKIEISPLSSSGNSCRKFYELLSSSPDIAPLVKNLLIVSNGLFPTDAEECRRGKLGFEPDTSRTLPLVLPCLVNLTRISLVEHPPNPWIKTACSMNWRAMNEDSKSALAAVFSSPRLEAVHFRGFAIESPRQLLSLFSEAVALKEMSLSRMYFTSPEPWPKLQPWLPQLQSLRINDSGRRVPYLRYFVHPQICLSQVSTLSVNTHSIQWRNEIIQATGVEHLQVMLRGPTECTPDIFCGMKLRSIHLWTDCTLYVLAHVFIMCQPGRALERITIDGPGTDWELSLLRLSNLDVSIETKLDHLPALKRVELRREKEGTDAVDTFAKWEVAVQAALPSLMRRGMLFMTEIDSAARHEWE</sequence>
<accession>A0A8H6XDY2</accession>
<comment type="caution">
    <text evidence="1">The sequence shown here is derived from an EMBL/GenBank/DDBJ whole genome shotgun (WGS) entry which is preliminary data.</text>
</comment>
<dbReference type="Proteomes" id="UP000623467">
    <property type="component" value="Unassembled WGS sequence"/>
</dbReference>
<name>A0A8H6XDY2_9AGAR</name>
<dbReference type="AlphaFoldDB" id="A0A8H6XDY2"/>
<dbReference type="SUPFAM" id="SSF52047">
    <property type="entry name" value="RNI-like"/>
    <property type="match status" value="1"/>
</dbReference>
<evidence type="ECO:0000313" key="1">
    <source>
        <dbReference type="EMBL" id="KAF7338782.1"/>
    </source>
</evidence>
<gene>
    <name evidence="1" type="ORF">MSAN_02200700</name>
</gene>
<dbReference type="OrthoDB" id="2745898at2759"/>
<protein>
    <submittedName>
        <fullName evidence="1">Uncharacterized protein</fullName>
    </submittedName>
</protein>
<keyword evidence="2" id="KW-1185">Reference proteome</keyword>
<evidence type="ECO:0000313" key="2">
    <source>
        <dbReference type="Proteomes" id="UP000623467"/>
    </source>
</evidence>